<evidence type="ECO:0000256" key="9">
    <source>
        <dbReference type="ARBA" id="ARBA00082964"/>
    </source>
</evidence>
<feature type="domain" description="PABS" evidence="12">
    <location>
        <begin position="6"/>
        <end position="241"/>
    </location>
</feature>
<dbReference type="InterPro" id="IPR030668">
    <property type="entry name" value="Spermi_synthase_euk"/>
</dbReference>
<evidence type="ECO:0000256" key="2">
    <source>
        <dbReference type="ARBA" id="ARBA00007867"/>
    </source>
</evidence>
<evidence type="ECO:0000256" key="8">
    <source>
        <dbReference type="ARBA" id="ARBA00072554"/>
    </source>
</evidence>
<evidence type="ECO:0000313" key="13">
    <source>
        <dbReference type="EnsemblMetazoa" id="XP_020900445.1"/>
    </source>
</evidence>
<comment type="subunit">
    <text evidence="3">Homodimer or homotetramer.</text>
</comment>
<evidence type="ECO:0000313" key="14">
    <source>
        <dbReference type="Proteomes" id="UP000887567"/>
    </source>
</evidence>
<dbReference type="KEGG" id="epa:110239079"/>
<dbReference type="GO" id="GO:0005829">
    <property type="term" value="C:cytosol"/>
    <property type="evidence" value="ECO:0007669"/>
    <property type="project" value="TreeGrafter"/>
</dbReference>
<dbReference type="AlphaFoldDB" id="A0A913X824"/>
<evidence type="ECO:0000259" key="12">
    <source>
        <dbReference type="PROSITE" id="PS51006"/>
    </source>
</evidence>
<dbReference type="InterPro" id="IPR029063">
    <property type="entry name" value="SAM-dependent_MTases_sf"/>
</dbReference>
<evidence type="ECO:0000256" key="7">
    <source>
        <dbReference type="ARBA" id="ARBA00053963"/>
    </source>
</evidence>
<name>A0A913X824_EXADI</name>
<dbReference type="HAMAP" id="MF_00198">
    <property type="entry name" value="Spermidine_synth"/>
    <property type="match status" value="1"/>
</dbReference>
<dbReference type="GO" id="GO:0008295">
    <property type="term" value="P:spermidine biosynthetic process"/>
    <property type="evidence" value="ECO:0007669"/>
    <property type="project" value="TreeGrafter"/>
</dbReference>
<comment type="pathway">
    <text evidence="1">Amine and polyamine biosynthesis; spermidine biosynthesis; spermidine from putrescine: step 1/1.</text>
</comment>
<dbReference type="Pfam" id="PF01564">
    <property type="entry name" value="Spermine_synth"/>
    <property type="match status" value="1"/>
</dbReference>
<evidence type="ECO:0000256" key="6">
    <source>
        <dbReference type="ARBA" id="ARBA00049307"/>
    </source>
</evidence>
<dbReference type="Proteomes" id="UP000887567">
    <property type="component" value="Unplaced"/>
</dbReference>
<comment type="catalytic activity">
    <reaction evidence="6">
        <text>S-adenosyl 3-(methylsulfanyl)propylamine + putrescine = S-methyl-5'-thioadenosine + spermidine + H(+)</text>
        <dbReference type="Rhea" id="RHEA:12721"/>
        <dbReference type="ChEBI" id="CHEBI:15378"/>
        <dbReference type="ChEBI" id="CHEBI:17509"/>
        <dbReference type="ChEBI" id="CHEBI:57443"/>
        <dbReference type="ChEBI" id="CHEBI:57834"/>
        <dbReference type="ChEBI" id="CHEBI:326268"/>
        <dbReference type="EC" id="2.5.1.16"/>
    </reaction>
</comment>
<evidence type="ECO:0000256" key="10">
    <source>
        <dbReference type="PROSITE-ProRule" id="PRU00354"/>
    </source>
</evidence>
<protein>
    <recommendedName>
        <fullName evidence="8">Spermidine synthase</fullName>
        <ecNumber evidence="4">2.5.1.16</ecNumber>
    </recommendedName>
    <alternativeName>
        <fullName evidence="9">Putrescine aminopropyltransferase</fullName>
    </alternativeName>
</protein>
<dbReference type="Pfam" id="PF17284">
    <property type="entry name" value="Spermine_synt_N"/>
    <property type="match status" value="1"/>
</dbReference>
<dbReference type="Gene3D" id="2.30.140.10">
    <property type="entry name" value="Spermidine synthase, tetramerisation domain"/>
    <property type="match status" value="1"/>
</dbReference>
<keyword evidence="10" id="KW-0620">Polyamine biosynthesis</keyword>
<dbReference type="PANTHER" id="PTHR11558">
    <property type="entry name" value="SPERMIDINE/SPERMINE SYNTHASE"/>
    <property type="match status" value="1"/>
</dbReference>
<comment type="similarity">
    <text evidence="2 11">Belongs to the spermidine/spermine synthase family.</text>
</comment>
<dbReference type="RefSeq" id="XP_020900445.1">
    <property type="nucleotide sequence ID" value="XM_021044786.2"/>
</dbReference>
<accession>A0A913X824</accession>
<sequence length="288" mass="32711">MNRIQNGWFSEVNSQWPGQALSLEVEEVYHEGKSKYQDILVFKSKTYGTVLVLDGVIQCTERDEFSYQEMITFLPLNSHPNPKKVLIIGGGDGGVIREVAKHPLVEKIVQCEIDEDVINLSKKYLPKLAIGYDSPKLTQHIGDGFKYMEQHENEFDVIITDSSDPVGPAQSLFEKPYYELMKNALKPDGLLCCQGECQWIHLPLIKSMMDFCHTLFPSVAYGYTTIPTYPSGQIGFMLCSKNKETKFSEPTTVFTDEQVDQLGLRYYNADVHRAAFVLPQFAKKAFQN</sequence>
<evidence type="ECO:0000256" key="3">
    <source>
        <dbReference type="ARBA" id="ARBA00011774"/>
    </source>
</evidence>
<dbReference type="GeneID" id="110239079"/>
<evidence type="ECO:0000256" key="4">
    <source>
        <dbReference type="ARBA" id="ARBA00012455"/>
    </source>
</evidence>
<dbReference type="EC" id="2.5.1.16" evidence="4"/>
<evidence type="ECO:0000256" key="11">
    <source>
        <dbReference type="RuleBase" id="RU003836"/>
    </source>
</evidence>
<proteinExistence type="inferred from homology"/>
<dbReference type="GO" id="GO:0004766">
    <property type="term" value="F:spermidine synthase activity"/>
    <property type="evidence" value="ECO:0007669"/>
    <property type="project" value="UniProtKB-EC"/>
</dbReference>
<dbReference type="EnsemblMetazoa" id="XM_021044786.2">
    <property type="protein sequence ID" value="XP_020900445.1"/>
    <property type="gene ID" value="LOC110239079"/>
</dbReference>
<dbReference type="PIRSF" id="PIRSF000502">
    <property type="entry name" value="Spermidine_synth"/>
    <property type="match status" value="1"/>
</dbReference>
<dbReference type="FunFam" id="3.40.50.150:FF:000013">
    <property type="entry name" value="Spermidine synthase"/>
    <property type="match status" value="1"/>
</dbReference>
<dbReference type="OMA" id="FLYHEMM"/>
<dbReference type="NCBIfam" id="TIGR00417">
    <property type="entry name" value="speE"/>
    <property type="match status" value="1"/>
</dbReference>
<evidence type="ECO:0000256" key="5">
    <source>
        <dbReference type="ARBA" id="ARBA00022679"/>
    </source>
</evidence>
<dbReference type="NCBIfam" id="NF002010">
    <property type="entry name" value="PRK00811.1"/>
    <property type="match status" value="1"/>
</dbReference>
<dbReference type="InterPro" id="IPR035246">
    <property type="entry name" value="Spermidine_synt_N"/>
</dbReference>
<organism evidence="13 14">
    <name type="scientific">Exaiptasia diaphana</name>
    <name type="common">Tropical sea anemone</name>
    <name type="synonym">Aiptasia pulchella</name>
    <dbReference type="NCBI Taxonomy" id="2652724"/>
    <lineage>
        <taxon>Eukaryota</taxon>
        <taxon>Metazoa</taxon>
        <taxon>Cnidaria</taxon>
        <taxon>Anthozoa</taxon>
        <taxon>Hexacorallia</taxon>
        <taxon>Actiniaria</taxon>
        <taxon>Aiptasiidae</taxon>
        <taxon>Exaiptasia</taxon>
    </lineage>
</organism>
<reference evidence="13" key="1">
    <citation type="submission" date="2022-11" db="UniProtKB">
        <authorList>
            <consortium name="EnsemblMetazoa"/>
        </authorList>
    </citation>
    <scope>IDENTIFICATION</scope>
</reference>
<comment type="function">
    <text evidence="7">Catalyzes the production of spermidine from putrescine and decarboxylated S-adenosylmethionine (dcSAM). Has a strong preference for putrescine as substrate, and has very low activity towards 1,3-diaminopropane. Has extremely low activity towards spermidine.</text>
</comment>
<keyword evidence="14" id="KW-1185">Reference proteome</keyword>
<dbReference type="FunFam" id="2.30.140.10:FF:000001">
    <property type="entry name" value="SPE3p Spermidine synthase"/>
    <property type="match status" value="1"/>
</dbReference>
<dbReference type="InterPro" id="IPR001045">
    <property type="entry name" value="Spermi_synthase"/>
</dbReference>
<dbReference type="InterPro" id="IPR037163">
    <property type="entry name" value="Spermidine_synt_N_sf"/>
</dbReference>
<dbReference type="PROSITE" id="PS51006">
    <property type="entry name" value="PABS_2"/>
    <property type="match status" value="1"/>
</dbReference>
<dbReference type="Gene3D" id="3.40.50.150">
    <property type="entry name" value="Vaccinia Virus protein VP39"/>
    <property type="match status" value="1"/>
</dbReference>
<dbReference type="InterPro" id="IPR030374">
    <property type="entry name" value="PABS"/>
</dbReference>
<dbReference type="OrthoDB" id="38125at2759"/>
<dbReference type="CDD" id="cd02440">
    <property type="entry name" value="AdoMet_MTases"/>
    <property type="match status" value="1"/>
</dbReference>
<dbReference type="SUPFAM" id="SSF53335">
    <property type="entry name" value="S-adenosyl-L-methionine-dependent methyltransferases"/>
    <property type="match status" value="1"/>
</dbReference>
<dbReference type="PROSITE" id="PS01330">
    <property type="entry name" value="PABS_1"/>
    <property type="match status" value="1"/>
</dbReference>
<evidence type="ECO:0000256" key="1">
    <source>
        <dbReference type="ARBA" id="ARBA00005123"/>
    </source>
</evidence>
<keyword evidence="5 10" id="KW-0808">Transferase</keyword>
<dbReference type="PANTHER" id="PTHR11558:SF11">
    <property type="entry name" value="SPERMIDINE SYNTHASE"/>
    <property type="match status" value="1"/>
</dbReference>
<feature type="active site" description="Proton acceptor" evidence="10">
    <location>
        <position position="161"/>
    </location>
</feature>
<dbReference type="InterPro" id="IPR030373">
    <property type="entry name" value="PABS_CS"/>
</dbReference>